<dbReference type="PROSITE" id="PS00856">
    <property type="entry name" value="GUANYLATE_KINASE_1"/>
    <property type="match status" value="1"/>
</dbReference>
<evidence type="ECO:0000259" key="14">
    <source>
        <dbReference type="PROSITE" id="PS50052"/>
    </source>
</evidence>
<feature type="domain" description="Guanylate kinase-like" evidence="14">
    <location>
        <begin position="6"/>
        <end position="184"/>
    </location>
</feature>
<dbReference type="NCBIfam" id="TIGR03263">
    <property type="entry name" value="guanyl_kin"/>
    <property type="match status" value="1"/>
</dbReference>
<keyword evidence="7 13" id="KW-0808">Transferase</keyword>
<keyword evidence="10 13" id="KW-0067">ATP-binding</keyword>
<sequence length="200" mass="22357">MKPNRGLLVVLSGPSGSGKGTVLKRAMQKNEQLELSVSVTTRAPREGEIDGVNYYFLTPEAFQNLLVEDGLLEWAEFCGNFYGTPREKIEQRLNEGKDVVLEIEVQGAMKVRAAFPDAVLIFNLPPSLEELKNRLIGRQTEPPEVVEKRMNTAVWELSQAENYDYVIVNDNVEDAANAFLSILSSEKCKTARNKALLAHF</sequence>
<dbReference type="InterPro" id="IPR017665">
    <property type="entry name" value="Guanylate_kinase"/>
</dbReference>
<dbReference type="EMBL" id="JACRSU010000003">
    <property type="protein sequence ID" value="MBC8540939.1"/>
    <property type="molecule type" value="Genomic_DNA"/>
</dbReference>
<comment type="subcellular location">
    <subcellularLocation>
        <location evidence="2 13">Cytoplasm</location>
    </subcellularLocation>
</comment>
<gene>
    <name evidence="13 15" type="primary">gmk</name>
    <name evidence="15" type="ORF">H8698_08120</name>
</gene>
<dbReference type="AlphaFoldDB" id="A0A926DNH5"/>
<comment type="catalytic activity">
    <reaction evidence="12 13">
        <text>GMP + ATP = GDP + ADP</text>
        <dbReference type="Rhea" id="RHEA:20780"/>
        <dbReference type="ChEBI" id="CHEBI:30616"/>
        <dbReference type="ChEBI" id="CHEBI:58115"/>
        <dbReference type="ChEBI" id="CHEBI:58189"/>
        <dbReference type="ChEBI" id="CHEBI:456216"/>
        <dbReference type="EC" id="2.7.4.8"/>
    </reaction>
</comment>
<dbReference type="EC" id="2.7.4.8" evidence="4 13"/>
<dbReference type="InterPro" id="IPR008144">
    <property type="entry name" value="Guanylate_kin-like_dom"/>
</dbReference>
<dbReference type="InterPro" id="IPR008145">
    <property type="entry name" value="GK/Ca_channel_bsu"/>
</dbReference>
<dbReference type="Gene3D" id="3.30.63.10">
    <property type="entry name" value="Guanylate Kinase phosphate binding domain"/>
    <property type="match status" value="1"/>
</dbReference>
<comment type="similarity">
    <text evidence="3 13">Belongs to the guanylate kinase family.</text>
</comment>
<dbReference type="InterPro" id="IPR020590">
    <property type="entry name" value="Guanylate_kinase_CS"/>
</dbReference>
<evidence type="ECO:0000256" key="3">
    <source>
        <dbReference type="ARBA" id="ARBA00005790"/>
    </source>
</evidence>
<dbReference type="InterPro" id="IPR027417">
    <property type="entry name" value="P-loop_NTPase"/>
</dbReference>
<keyword evidence="8 13" id="KW-0547">Nucleotide-binding</keyword>
<evidence type="ECO:0000256" key="13">
    <source>
        <dbReference type="HAMAP-Rule" id="MF_00328"/>
    </source>
</evidence>
<dbReference type="FunFam" id="3.40.50.300:FF:000855">
    <property type="entry name" value="Guanylate kinase"/>
    <property type="match status" value="1"/>
</dbReference>
<dbReference type="GO" id="GO:0004385">
    <property type="term" value="F:GMP kinase activity"/>
    <property type="evidence" value="ECO:0007669"/>
    <property type="project" value="UniProtKB-UniRule"/>
</dbReference>
<evidence type="ECO:0000256" key="6">
    <source>
        <dbReference type="ARBA" id="ARBA00022490"/>
    </source>
</evidence>
<dbReference type="Proteomes" id="UP000611762">
    <property type="component" value="Unassembled WGS sequence"/>
</dbReference>
<dbReference type="SUPFAM" id="SSF52540">
    <property type="entry name" value="P-loop containing nucleoside triphosphate hydrolases"/>
    <property type="match status" value="1"/>
</dbReference>
<evidence type="ECO:0000256" key="1">
    <source>
        <dbReference type="ARBA" id="ARBA00003531"/>
    </source>
</evidence>
<evidence type="ECO:0000256" key="10">
    <source>
        <dbReference type="ARBA" id="ARBA00022840"/>
    </source>
</evidence>
<evidence type="ECO:0000256" key="2">
    <source>
        <dbReference type="ARBA" id="ARBA00004496"/>
    </source>
</evidence>
<keyword evidence="9 13" id="KW-0418">Kinase</keyword>
<dbReference type="PANTHER" id="PTHR23117">
    <property type="entry name" value="GUANYLATE KINASE-RELATED"/>
    <property type="match status" value="1"/>
</dbReference>
<reference evidence="15" key="1">
    <citation type="submission" date="2020-08" db="EMBL/GenBank/DDBJ databases">
        <title>Genome public.</title>
        <authorList>
            <person name="Liu C."/>
            <person name="Sun Q."/>
        </authorList>
    </citation>
    <scope>NUCLEOTIDE SEQUENCE</scope>
    <source>
        <strain evidence="15">H8</strain>
    </source>
</reference>
<proteinExistence type="inferred from homology"/>
<keyword evidence="6 13" id="KW-0963">Cytoplasm</keyword>
<accession>A0A926DNH5</accession>
<dbReference type="GO" id="GO:0005829">
    <property type="term" value="C:cytosol"/>
    <property type="evidence" value="ECO:0007669"/>
    <property type="project" value="TreeGrafter"/>
</dbReference>
<dbReference type="PANTHER" id="PTHR23117:SF13">
    <property type="entry name" value="GUANYLATE KINASE"/>
    <property type="match status" value="1"/>
</dbReference>
<dbReference type="Pfam" id="PF00625">
    <property type="entry name" value="Guanylate_kin"/>
    <property type="match status" value="1"/>
</dbReference>
<dbReference type="Gene3D" id="3.40.50.300">
    <property type="entry name" value="P-loop containing nucleotide triphosphate hydrolases"/>
    <property type="match status" value="1"/>
</dbReference>
<evidence type="ECO:0000313" key="15">
    <source>
        <dbReference type="EMBL" id="MBC8540939.1"/>
    </source>
</evidence>
<dbReference type="SMART" id="SM00072">
    <property type="entry name" value="GuKc"/>
    <property type="match status" value="1"/>
</dbReference>
<evidence type="ECO:0000256" key="11">
    <source>
        <dbReference type="ARBA" id="ARBA00030128"/>
    </source>
</evidence>
<evidence type="ECO:0000256" key="4">
    <source>
        <dbReference type="ARBA" id="ARBA00012961"/>
    </source>
</evidence>
<comment type="function">
    <text evidence="1 13">Essential for recycling GMP and indirectly, cGMP.</text>
</comment>
<organism evidence="15 16">
    <name type="scientific">Congzhengia minquanensis</name>
    <dbReference type="NCBI Taxonomy" id="2763657"/>
    <lineage>
        <taxon>Bacteria</taxon>
        <taxon>Bacillati</taxon>
        <taxon>Bacillota</taxon>
        <taxon>Clostridia</taxon>
        <taxon>Eubacteriales</taxon>
        <taxon>Oscillospiraceae</taxon>
        <taxon>Congzhengia</taxon>
    </lineage>
</organism>
<dbReference type="RefSeq" id="WP_249312712.1">
    <property type="nucleotide sequence ID" value="NZ_JACRSU010000003.1"/>
</dbReference>
<feature type="binding site" evidence="13">
    <location>
        <begin position="13"/>
        <end position="20"/>
    </location>
    <ligand>
        <name>ATP</name>
        <dbReference type="ChEBI" id="CHEBI:30616"/>
    </ligand>
</feature>
<dbReference type="GO" id="GO:0005524">
    <property type="term" value="F:ATP binding"/>
    <property type="evidence" value="ECO:0007669"/>
    <property type="project" value="UniProtKB-UniRule"/>
</dbReference>
<dbReference type="PROSITE" id="PS50052">
    <property type="entry name" value="GUANYLATE_KINASE_2"/>
    <property type="match status" value="1"/>
</dbReference>
<protein>
    <recommendedName>
        <fullName evidence="5 13">Guanylate kinase</fullName>
        <ecNumber evidence="4 13">2.7.4.8</ecNumber>
    </recommendedName>
    <alternativeName>
        <fullName evidence="11 13">GMP kinase</fullName>
    </alternativeName>
</protein>
<evidence type="ECO:0000256" key="12">
    <source>
        <dbReference type="ARBA" id="ARBA00048594"/>
    </source>
</evidence>
<evidence type="ECO:0000256" key="5">
    <source>
        <dbReference type="ARBA" id="ARBA00016296"/>
    </source>
</evidence>
<evidence type="ECO:0000256" key="8">
    <source>
        <dbReference type="ARBA" id="ARBA00022741"/>
    </source>
</evidence>
<dbReference type="CDD" id="cd00071">
    <property type="entry name" value="GMPK"/>
    <property type="match status" value="1"/>
</dbReference>
<dbReference type="FunFam" id="3.30.63.10:FF:000002">
    <property type="entry name" value="Guanylate kinase 1"/>
    <property type="match status" value="1"/>
</dbReference>
<keyword evidence="16" id="KW-1185">Reference proteome</keyword>
<name>A0A926DNH5_9FIRM</name>
<evidence type="ECO:0000256" key="7">
    <source>
        <dbReference type="ARBA" id="ARBA00022679"/>
    </source>
</evidence>
<dbReference type="HAMAP" id="MF_00328">
    <property type="entry name" value="Guanylate_kinase"/>
    <property type="match status" value="1"/>
</dbReference>
<evidence type="ECO:0000256" key="9">
    <source>
        <dbReference type="ARBA" id="ARBA00022777"/>
    </source>
</evidence>
<evidence type="ECO:0000313" key="16">
    <source>
        <dbReference type="Proteomes" id="UP000611762"/>
    </source>
</evidence>
<comment type="caution">
    <text evidence="15">The sequence shown here is derived from an EMBL/GenBank/DDBJ whole genome shotgun (WGS) entry which is preliminary data.</text>
</comment>